<feature type="transmembrane region" description="Helical" evidence="1">
    <location>
        <begin position="33"/>
        <end position="49"/>
    </location>
</feature>
<accession>W1XKA3</accession>
<feature type="non-terminal residue" evidence="2">
    <location>
        <position position="1"/>
    </location>
</feature>
<reference evidence="2" key="1">
    <citation type="submission" date="2013-12" db="EMBL/GenBank/DDBJ databases">
        <title>A Varibaculum cambriense genome reconstructed from a premature infant gut community with otherwise low bacterial novelty that shifts toward anaerobic metabolism during the third week of life.</title>
        <authorList>
            <person name="Brown C.T."/>
            <person name="Sharon I."/>
            <person name="Thomas B.C."/>
            <person name="Castelle C.J."/>
            <person name="Morowitz M.J."/>
            <person name="Banfield J.F."/>
        </authorList>
    </citation>
    <scope>NUCLEOTIDE SEQUENCE</scope>
</reference>
<organism evidence="2">
    <name type="scientific">human gut metagenome</name>
    <dbReference type="NCBI Taxonomy" id="408170"/>
    <lineage>
        <taxon>unclassified sequences</taxon>
        <taxon>metagenomes</taxon>
        <taxon>organismal metagenomes</taxon>
    </lineage>
</organism>
<keyword evidence="2" id="KW-0808">Transferase</keyword>
<name>W1XKA3_9ZZZZ</name>
<evidence type="ECO:0000256" key="1">
    <source>
        <dbReference type="SAM" id="Phobius"/>
    </source>
</evidence>
<dbReference type="GO" id="GO:0016301">
    <property type="term" value="F:kinase activity"/>
    <property type="evidence" value="ECO:0007669"/>
    <property type="project" value="UniProtKB-KW"/>
</dbReference>
<sequence>KTKIDKYCSVLVEECDKMNKLIQELLDYSRLDIFSATLLISTIGLVIFLEKNKINKEPAEKTIKPAMR</sequence>
<keyword evidence="1" id="KW-0472">Membrane</keyword>
<protein>
    <submittedName>
        <fullName evidence="2">Integral membrane sensor signal transduction histidine kinase</fullName>
    </submittedName>
</protein>
<comment type="caution">
    <text evidence="2">The sequence shown here is derived from an EMBL/GenBank/DDBJ whole genome shotgun (WGS) entry which is preliminary data.</text>
</comment>
<proteinExistence type="predicted"/>
<keyword evidence="2" id="KW-0418">Kinase</keyword>
<keyword evidence="1" id="KW-0812">Transmembrane</keyword>
<gene>
    <name evidence="2" type="ORF">Q604_UNBC16195G0001</name>
</gene>
<dbReference type="AlphaFoldDB" id="W1XKA3"/>
<keyword evidence="1" id="KW-1133">Transmembrane helix</keyword>
<evidence type="ECO:0000313" key="2">
    <source>
        <dbReference type="EMBL" id="ETJ29259.1"/>
    </source>
</evidence>
<dbReference type="EMBL" id="AZMM01016195">
    <property type="protein sequence ID" value="ETJ29259.1"/>
    <property type="molecule type" value="Genomic_DNA"/>
</dbReference>